<dbReference type="SUPFAM" id="SSF48403">
    <property type="entry name" value="Ankyrin repeat"/>
    <property type="match status" value="3"/>
</dbReference>
<evidence type="ECO:0000256" key="3">
    <source>
        <dbReference type="PROSITE-ProRule" id="PRU00023"/>
    </source>
</evidence>
<dbReference type="OrthoDB" id="194358at2759"/>
<evidence type="ECO:0000256" key="1">
    <source>
        <dbReference type="ARBA" id="ARBA00022737"/>
    </source>
</evidence>
<organism evidence="5 6">
    <name type="scientific">Alectoria fallacina</name>
    <dbReference type="NCBI Taxonomy" id="1903189"/>
    <lineage>
        <taxon>Eukaryota</taxon>
        <taxon>Fungi</taxon>
        <taxon>Dikarya</taxon>
        <taxon>Ascomycota</taxon>
        <taxon>Pezizomycotina</taxon>
        <taxon>Lecanoromycetes</taxon>
        <taxon>OSLEUM clade</taxon>
        <taxon>Lecanoromycetidae</taxon>
        <taxon>Lecanorales</taxon>
        <taxon>Lecanorineae</taxon>
        <taxon>Parmeliaceae</taxon>
        <taxon>Alectoria</taxon>
    </lineage>
</organism>
<feature type="repeat" description="ANK" evidence="3">
    <location>
        <begin position="1418"/>
        <end position="1450"/>
    </location>
</feature>
<dbReference type="SMART" id="SM00248">
    <property type="entry name" value="ANK"/>
    <property type="match status" value="22"/>
</dbReference>
<feature type="repeat" description="ANK" evidence="3">
    <location>
        <begin position="1622"/>
        <end position="1654"/>
    </location>
</feature>
<dbReference type="Pfam" id="PF12796">
    <property type="entry name" value="Ank_2"/>
    <property type="match status" value="6"/>
</dbReference>
<evidence type="ECO:0000313" key="5">
    <source>
        <dbReference type="EMBL" id="CAF9917095.1"/>
    </source>
</evidence>
<dbReference type="PANTHER" id="PTHR24198">
    <property type="entry name" value="ANKYRIN REPEAT AND PROTEIN KINASE DOMAIN-CONTAINING PROTEIN"/>
    <property type="match status" value="1"/>
</dbReference>
<dbReference type="Proteomes" id="UP000664203">
    <property type="component" value="Unassembled WGS sequence"/>
</dbReference>
<dbReference type="InterPro" id="IPR027417">
    <property type="entry name" value="P-loop_NTPase"/>
</dbReference>
<name>A0A8H3IDS8_9LECA</name>
<dbReference type="PANTHER" id="PTHR24198:SF165">
    <property type="entry name" value="ANKYRIN REPEAT-CONTAINING PROTEIN-RELATED"/>
    <property type="match status" value="1"/>
</dbReference>
<feature type="repeat" description="ANK" evidence="3">
    <location>
        <begin position="1486"/>
        <end position="1518"/>
    </location>
</feature>
<reference evidence="5" key="1">
    <citation type="submission" date="2021-03" db="EMBL/GenBank/DDBJ databases">
        <authorList>
            <person name="Tagirdzhanova G."/>
        </authorList>
    </citation>
    <scope>NUCLEOTIDE SEQUENCE</scope>
</reference>
<protein>
    <recommendedName>
        <fullName evidence="4">Nephrocystin 3-like N-terminal domain-containing protein</fullName>
    </recommendedName>
</protein>
<dbReference type="InterPro" id="IPR056884">
    <property type="entry name" value="NPHP3-like_N"/>
</dbReference>
<gene>
    <name evidence="5" type="ORF">ALECFALPRED_011035</name>
</gene>
<feature type="repeat" description="ANK" evidence="3">
    <location>
        <begin position="1700"/>
        <end position="1732"/>
    </location>
</feature>
<evidence type="ECO:0000256" key="2">
    <source>
        <dbReference type="ARBA" id="ARBA00023043"/>
    </source>
</evidence>
<dbReference type="EMBL" id="CAJPDR010000097">
    <property type="protein sequence ID" value="CAF9917095.1"/>
    <property type="molecule type" value="Genomic_DNA"/>
</dbReference>
<feature type="domain" description="Nephrocystin 3-like N-terminal" evidence="4">
    <location>
        <begin position="214"/>
        <end position="381"/>
    </location>
</feature>
<dbReference type="SUPFAM" id="SSF52540">
    <property type="entry name" value="P-loop containing nucleoside triphosphate hydrolases"/>
    <property type="match status" value="1"/>
</dbReference>
<feature type="repeat" description="ANK" evidence="3">
    <location>
        <begin position="1385"/>
        <end position="1417"/>
    </location>
</feature>
<feature type="repeat" description="ANK" evidence="3">
    <location>
        <begin position="1049"/>
        <end position="1081"/>
    </location>
</feature>
<feature type="repeat" description="ANK" evidence="3">
    <location>
        <begin position="1554"/>
        <end position="1586"/>
    </location>
</feature>
<feature type="repeat" description="ANK" evidence="3">
    <location>
        <begin position="774"/>
        <end position="806"/>
    </location>
</feature>
<dbReference type="PROSITE" id="PS50297">
    <property type="entry name" value="ANK_REP_REGION"/>
    <property type="match status" value="9"/>
</dbReference>
<keyword evidence="6" id="KW-1185">Reference proteome</keyword>
<sequence>MDPLSVSASVAGLITLAELIVSRGYEFLKGVKNAKAEITQLLTEITALFGVLQSLRLVALRFEGQHFNTTLQLEYLQSCQKLVDRIHVHLKSTLPEDSDGRWRAAGKSLRWPLSDKETKALIADVGRHKATLSLALNADGLNALLEVLSQQQALSKGQDRIQDSIELIQEELEGRRARKEIVAAHRKRHELLVEWISIDPGLQHAAAFRLRHRGTGDWFLKGEIFQSFIEGRIPALWLYGIPGAGKTVLSSSVIEMLKARLVETNTEGLAYFYCDYKDTATQQTVNIIKSLVKHVAIQNERSCEDLQTLLEKNKQNGLLESTPSVSKMVDMFLKMVGHYDCFYVVVDALDECPDDHRHEVLNILKTISTKAGNARVIYTSREEADIKEALAEFQPVRITANISDLELYVASEIGMRTSSGRLRIKHSEVKDKIIDKLTHEADGMFRWVACQLDYLCELPNDKARIHALEKLPPNLFETYERILERTLARSEAVQKVVERTLRWTLGAVGRLTIPQLIEAIATDEDENCLNEYALIDEEDIFRYCSSLVRKAADEDCVELAHFTVEEFLKAIDPSKTPRLTRFAHLKETSDAVLGQTCLTYLTYDDFAKAKIQEMFWISRNPFWTYAATQWHEHVAKERDNKAIQDLMRRFFHYSISPQFVVWNRYTWLHSNNMLQHTETENKEEIYRQWKSTRFAYVDSVIPLHQAAYLALEEWTQWLVLEGSDPNKTSIMGTPLECALSSAASDDPDEKAVLHIISILLKANADIHLTSAANDGETLLALAVKTENPHLIRAILDAGAKIDMNCMEMINDRMSRKRSSGKALPAFLECISYEDVPASIKPVLMNLALNYRSTTEKALSILESSSISFSENAELLDLTLIDAALQGQLDVVARTIPFLKSSVSSRTGEKERTALHCACMNGHYDIVCLLLSKGAEVNPQDEDGNTPAHLCIEAKVDLKILEALIAHGSVISIFNNDHMNLLCLAAQNGRPDVLAFLLSKDPTGEYRSMRARNRNTLVLSALASEYKRLEMTQLAGDAISLSECLAGNEDGETGLHVATKINDVEHMRYFLDKGNLNEQTNNGSTALHLAITDGGTEAAELLLDRGASICIATYDGDTPLHLAAFQYPGDLEAMLSAQGIETIINKRNGDGRAAIHIVLLQQYFTSNTLHMMNKLLRIPTINVDSTDGDDATPLIRLATRMATEKVSQNEIYDAIELLLCKDVDLNKRDKAGSTALHHLIDTELTEIVASTLDLLMDKGIDVLVRNKEGFVAVEVMLQNIELSNKQAEGLSDRQTRLLGNLLRPIPDESFNALHRGWTRPFVLALQYKAKALAEELAPRTFDVDLSYAEYTSAFCPLDACCAYECDFRMFEMLAFRSKDLSKKNDAGNTLLHLACSYNRDDILEYLLAREVDIEVEDNTGSTPLNLAMTFGRPAMMEALLDAGANPAHLNRGQANLWHAAASSTSPEVLDKLFQRSKIVELEARSSFGYTPLLCAIAAGRKENVEKLIAHDAHLNAIDDSANSVLHLASTVGNSEILKILLQRVSFLDINGLNGQGQSPLLLAAANGHHTSVAILLEARGDPDAKDENEQTLFHHVALSGQVGILVRLEVRNVAFDLEAKNYLGRTPLLCATEAGHALMVGHLLDEGASIDAVGTDGFGLLHLAAYYGKASVISTVFLYAKPLDDRKEQHVIDINARQPVDGNTALGIAAARNHLAAFTALLDNGADVKQTNNQGWNALHIAAVNKRRGIFKALFDHCELWDIQIDVNARDKKGRTALMLLEEQGAEKGMVNFIKKMLVEKGAKRLELKSGDVEKRREVEWWERCGGFCNIDRVEF</sequence>
<dbReference type="InterPro" id="IPR002110">
    <property type="entry name" value="Ankyrin_rpt"/>
</dbReference>
<evidence type="ECO:0000259" key="4">
    <source>
        <dbReference type="Pfam" id="PF24883"/>
    </source>
</evidence>
<dbReference type="Gene3D" id="1.25.40.20">
    <property type="entry name" value="Ankyrin repeat-containing domain"/>
    <property type="match status" value="6"/>
</dbReference>
<proteinExistence type="predicted"/>
<dbReference type="Gene3D" id="3.40.50.300">
    <property type="entry name" value="P-loop containing nucleotide triphosphate hydrolases"/>
    <property type="match status" value="1"/>
</dbReference>
<feature type="repeat" description="ANK" evidence="3">
    <location>
        <begin position="909"/>
        <end position="941"/>
    </location>
</feature>
<dbReference type="InterPro" id="IPR036770">
    <property type="entry name" value="Ankyrin_rpt-contain_sf"/>
</dbReference>
<keyword evidence="2 3" id="KW-0040">ANK repeat</keyword>
<keyword evidence="1" id="KW-0677">Repeat</keyword>
<feature type="repeat" description="ANK" evidence="3">
    <location>
        <begin position="1081"/>
        <end position="1113"/>
    </location>
</feature>
<dbReference type="PROSITE" id="PS50088">
    <property type="entry name" value="ANK_REPEAT"/>
    <property type="match status" value="10"/>
</dbReference>
<comment type="caution">
    <text evidence="5">The sequence shown here is derived from an EMBL/GenBank/DDBJ whole genome shotgun (WGS) entry which is preliminary data.</text>
</comment>
<accession>A0A8H3IDS8</accession>
<dbReference type="Pfam" id="PF24883">
    <property type="entry name" value="NPHP3_N"/>
    <property type="match status" value="1"/>
</dbReference>
<evidence type="ECO:0000313" key="6">
    <source>
        <dbReference type="Proteomes" id="UP000664203"/>
    </source>
</evidence>